<protein>
    <submittedName>
        <fullName evidence="2">SFRICE_040746</fullName>
    </submittedName>
</protein>
<feature type="domain" description="BTB" evidence="1">
    <location>
        <begin position="30"/>
        <end position="95"/>
    </location>
</feature>
<name>A0A2H1WZK6_SPOFR</name>
<dbReference type="InterPro" id="IPR000210">
    <property type="entry name" value="BTB/POZ_dom"/>
</dbReference>
<accession>A0A2H1WZK6</accession>
<reference evidence="2" key="1">
    <citation type="submission" date="2016-07" db="EMBL/GenBank/DDBJ databases">
        <authorList>
            <person name="Bretaudeau A."/>
        </authorList>
    </citation>
    <scope>NUCLEOTIDE SEQUENCE</scope>
    <source>
        <strain evidence="2">Rice</strain>
        <tissue evidence="2">Whole body</tissue>
    </source>
</reference>
<dbReference type="PANTHER" id="PTHR45774">
    <property type="entry name" value="BTB/POZ DOMAIN-CONTAINING"/>
    <property type="match status" value="1"/>
</dbReference>
<dbReference type="EMBL" id="ODYU01012281">
    <property type="protein sequence ID" value="SOQ58505.1"/>
    <property type="molecule type" value="Genomic_DNA"/>
</dbReference>
<dbReference type="AlphaFoldDB" id="A0A2H1WZK6"/>
<dbReference type="PANTHER" id="PTHR45774:SF3">
    <property type="entry name" value="BTB (POZ) DOMAIN-CONTAINING 2B-RELATED"/>
    <property type="match status" value="1"/>
</dbReference>
<gene>
    <name evidence="2" type="ORF">SFRICE_040746</name>
</gene>
<organism evidence="2">
    <name type="scientific">Spodoptera frugiperda</name>
    <name type="common">Fall armyworm</name>
    <dbReference type="NCBI Taxonomy" id="7108"/>
    <lineage>
        <taxon>Eukaryota</taxon>
        <taxon>Metazoa</taxon>
        <taxon>Ecdysozoa</taxon>
        <taxon>Arthropoda</taxon>
        <taxon>Hexapoda</taxon>
        <taxon>Insecta</taxon>
        <taxon>Pterygota</taxon>
        <taxon>Neoptera</taxon>
        <taxon>Endopterygota</taxon>
        <taxon>Lepidoptera</taxon>
        <taxon>Glossata</taxon>
        <taxon>Ditrysia</taxon>
        <taxon>Noctuoidea</taxon>
        <taxon>Noctuidae</taxon>
        <taxon>Amphipyrinae</taxon>
        <taxon>Spodoptera</taxon>
    </lineage>
</organism>
<dbReference type="Gene3D" id="1.25.40.420">
    <property type="match status" value="1"/>
</dbReference>
<dbReference type="InterPro" id="IPR011333">
    <property type="entry name" value="SKP1/BTB/POZ_sf"/>
</dbReference>
<evidence type="ECO:0000259" key="1">
    <source>
        <dbReference type="PROSITE" id="PS50097"/>
    </source>
</evidence>
<sequence>MVYLKPAQSTDNQTSLYDRVKKLLVSFEWSDCTFSVADQKFKAHKLILGISSPVFEAMFYGPLSTDDDIQITDIHPDIFQLILNYIYTDKVEITSIEHAFELLYASRKYLLEHLGEMCIAYIQDNISVDNVVEILNYPDYLQDKQLVSYSLKLFCQHASYILQEKKETISYSCMKAFLECDRMNISEKELIKHVFEWTLYCCEQDDILDMFENRREVLKKNGLFELLRFRSLRPSELEGIVSNVHNLLHPHEYESIKKVLKSGNMNKNDIIDSIGMNNVPRNALNLDWHFCFRSPIRSVAPIIIDSNNFAIHCRIKANKSVFINSLCIPTRMAPPVVFRSNHINIYLEQFVVSITRESNSKDNIRYNINKTVEYDSLLDIQFAEPYFIKKDEWYKISFVWVFNRHNPNSYVVEFRDRHYTGHKVTFEFDDVPFNAKNGESSINRGENISDKEV</sequence>
<dbReference type="SMART" id="SM00225">
    <property type="entry name" value="BTB"/>
    <property type="match status" value="1"/>
</dbReference>
<dbReference type="PROSITE" id="PS50097">
    <property type="entry name" value="BTB"/>
    <property type="match status" value="1"/>
</dbReference>
<dbReference type="Gene3D" id="3.30.710.10">
    <property type="entry name" value="Potassium Channel Kv1.1, Chain A"/>
    <property type="match status" value="1"/>
</dbReference>
<evidence type="ECO:0000313" key="2">
    <source>
        <dbReference type="EMBL" id="SOQ58505.1"/>
    </source>
</evidence>
<dbReference type="Pfam" id="PF00651">
    <property type="entry name" value="BTB"/>
    <property type="match status" value="1"/>
</dbReference>
<dbReference type="SUPFAM" id="SSF54695">
    <property type="entry name" value="POZ domain"/>
    <property type="match status" value="1"/>
</dbReference>
<proteinExistence type="predicted"/>